<protein>
    <submittedName>
        <fullName evidence="1">Uncharacterized protein</fullName>
    </submittedName>
</protein>
<gene>
    <name evidence="1" type="ORF">ACFQGH_16590</name>
</gene>
<dbReference type="Proteomes" id="UP001596312">
    <property type="component" value="Unassembled WGS sequence"/>
</dbReference>
<sequence length="44" mass="4984">MKVYVESKDQILEKRADSRGRVTLGSEYANKEVQLAVLEVDGEE</sequence>
<keyword evidence="2" id="KW-1185">Reference proteome</keyword>
<accession>A0ABD5V5S2</accession>
<comment type="caution">
    <text evidence="1">The sequence shown here is derived from an EMBL/GenBank/DDBJ whole genome shotgun (WGS) entry which is preliminary data.</text>
</comment>
<evidence type="ECO:0000313" key="2">
    <source>
        <dbReference type="Proteomes" id="UP001596312"/>
    </source>
</evidence>
<proteinExistence type="predicted"/>
<dbReference type="AlphaFoldDB" id="A0ABD5V5S2"/>
<dbReference type="RefSeq" id="WP_340605396.1">
    <property type="nucleotide sequence ID" value="NZ_JBBMXV010000006.1"/>
</dbReference>
<evidence type="ECO:0000313" key="1">
    <source>
        <dbReference type="EMBL" id="MFC6906812.1"/>
    </source>
</evidence>
<organism evidence="1 2">
    <name type="scientific">Halalkalicoccus tibetensis</name>
    <dbReference type="NCBI Taxonomy" id="175632"/>
    <lineage>
        <taxon>Archaea</taxon>
        <taxon>Methanobacteriati</taxon>
        <taxon>Methanobacteriota</taxon>
        <taxon>Stenosarchaea group</taxon>
        <taxon>Halobacteria</taxon>
        <taxon>Halobacteriales</taxon>
        <taxon>Halococcaceae</taxon>
        <taxon>Halalkalicoccus</taxon>
    </lineage>
</organism>
<dbReference type="EMBL" id="JBHSXQ010000006">
    <property type="protein sequence ID" value="MFC6906812.1"/>
    <property type="molecule type" value="Genomic_DNA"/>
</dbReference>
<reference evidence="1 2" key="1">
    <citation type="journal article" date="2019" name="Int. J. Syst. Evol. Microbiol.">
        <title>The Global Catalogue of Microorganisms (GCM) 10K type strain sequencing project: providing services to taxonomists for standard genome sequencing and annotation.</title>
        <authorList>
            <consortium name="The Broad Institute Genomics Platform"/>
            <consortium name="The Broad Institute Genome Sequencing Center for Infectious Disease"/>
            <person name="Wu L."/>
            <person name="Ma J."/>
        </authorList>
    </citation>
    <scope>NUCLEOTIDE SEQUENCE [LARGE SCALE GENOMIC DNA]</scope>
    <source>
        <strain evidence="1 2">CGMCC 1.3240</strain>
    </source>
</reference>
<name>A0ABD5V5S2_9EURY</name>